<feature type="domain" description="Peptidase C39" evidence="2">
    <location>
        <begin position="65"/>
        <end position="195"/>
    </location>
</feature>
<evidence type="ECO:0000313" key="4">
    <source>
        <dbReference type="Proteomes" id="UP000219621"/>
    </source>
</evidence>
<organism evidence="3 4">
    <name type="scientific">Caenispirillum bisanense</name>
    <dbReference type="NCBI Taxonomy" id="414052"/>
    <lineage>
        <taxon>Bacteria</taxon>
        <taxon>Pseudomonadati</taxon>
        <taxon>Pseudomonadota</taxon>
        <taxon>Alphaproteobacteria</taxon>
        <taxon>Rhodospirillales</taxon>
        <taxon>Novispirillaceae</taxon>
        <taxon>Caenispirillum</taxon>
    </lineage>
</organism>
<dbReference type="RefSeq" id="WP_097280706.1">
    <property type="nucleotide sequence ID" value="NZ_OCNJ01000009.1"/>
</dbReference>
<feature type="chain" id="PRO_5013148924" description="Peptidase C39 domain-containing protein" evidence="1">
    <location>
        <begin position="35"/>
        <end position="243"/>
    </location>
</feature>
<dbReference type="Proteomes" id="UP000219621">
    <property type="component" value="Unassembled WGS sequence"/>
</dbReference>
<dbReference type="GO" id="GO:0005524">
    <property type="term" value="F:ATP binding"/>
    <property type="evidence" value="ECO:0007669"/>
    <property type="project" value="InterPro"/>
</dbReference>
<dbReference type="Gene3D" id="3.90.70.10">
    <property type="entry name" value="Cysteine proteinases"/>
    <property type="match status" value="1"/>
</dbReference>
<dbReference type="Pfam" id="PF03412">
    <property type="entry name" value="Peptidase_C39"/>
    <property type="match status" value="1"/>
</dbReference>
<accession>A0A286GVJ9</accession>
<keyword evidence="1" id="KW-0732">Signal</keyword>
<dbReference type="GO" id="GO:0006508">
    <property type="term" value="P:proteolysis"/>
    <property type="evidence" value="ECO:0007669"/>
    <property type="project" value="InterPro"/>
</dbReference>
<dbReference type="GO" id="GO:0016020">
    <property type="term" value="C:membrane"/>
    <property type="evidence" value="ECO:0007669"/>
    <property type="project" value="InterPro"/>
</dbReference>
<dbReference type="OrthoDB" id="13401at2"/>
<dbReference type="InterPro" id="IPR005074">
    <property type="entry name" value="Peptidase_C39"/>
</dbReference>
<dbReference type="CDD" id="cd02423">
    <property type="entry name" value="Peptidase_C39G"/>
    <property type="match status" value="1"/>
</dbReference>
<dbReference type="PROSITE" id="PS50990">
    <property type="entry name" value="PEPTIDASE_C39"/>
    <property type="match status" value="1"/>
</dbReference>
<name>A0A286GVJ9_9PROT</name>
<protein>
    <recommendedName>
        <fullName evidence="2">Peptidase C39 domain-containing protein</fullName>
    </recommendedName>
</protein>
<evidence type="ECO:0000259" key="2">
    <source>
        <dbReference type="PROSITE" id="PS50990"/>
    </source>
</evidence>
<evidence type="ECO:0000313" key="3">
    <source>
        <dbReference type="EMBL" id="SOD99502.1"/>
    </source>
</evidence>
<feature type="signal peptide" evidence="1">
    <location>
        <begin position="1"/>
        <end position="34"/>
    </location>
</feature>
<keyword evidence="4" id="KW-1185">Reference proteome</keyword>
<proteinExistence type="predicted"/>
<gene>
    <name evidence="3" type="ORF">SAMN05421508_10935</name>
</gene>
<sequence length="243" mass="26282">MPRAAGPSPLPSRTALAAALAVAVLTAAPAAAEAGEVRLGAGAGGVFRLGVESMQERKFRGIFRQEYDFSCGSAALASLLTFHYDRPRTEHEVFQSMYASGDRALIERHGFSLLDMKMYLERNGVPADGFKVPIERLQTAGIPAIVLIDTDGYKHFVLLKGITAQHVLIGDPAVGVTRLTRDAFVRVWNGIAFVIRDDLDLGRASFNSDRTWQALVRAPLGTALSRTALADLTTTTYRAGNTY</sequence>
<dbReference type="EMBL" id="OCNJ01000009">
    <property type="protein sequence ID" value="SOD99502.1"/>
    <property type="molecule type" value="Genomic_DNA"/>
</dbReference>
<reference evidence="3 4" key="1">
    <citation type="submission" date="2017-09" db="EMBL/GenBank/DDBJ databases">
        <authorList>
            <person name="Ehlers B."/>
            <person name="Leendertz F.H."/>
        </authorList>
    </citation>
    <scope>NUCLEOTIDE SEQUENCE [LARGE SCALE GENOMIC DNA]</scope>
    <source>
        <strain evidence="3 4">USBA 140</strain>
    </source>
</reference>
<dbReference type="AlphaFoldDB" id="A0A286GVJ9"/>
<evidence type="ECO:0000256" key="1">
    <source>
        <dbReference type="SAM" id="SignalP"/>
    </source>
</evidence>
<dbReference type="GO" id="GO:0008233">
    <property type="term" value="F:peptidase activity"/>
    <property type="evidence" value="ECO:0007669"/>
    <property type="project" value="InterPro"/>
</dbReference>